<reference evidence="3" key="2">
    <citation type="submission" date="2021-03" db="EMBL/GenBank/DDBJ databases">
        <authorList>
            <person name="Cao W."/>
        </authorList>
    </citation>
    <scope>NUCLEOTIDE SEQUENCE</scope>
    <source>
        <strain evidence="3">110414</strain>
    </source>
</reference>
<keyword evidence="2" id="KW-0732">Signal</keyword>
<dbReference type="EMBL" id="JAGKTC010000001">
    <property type="protein sequence ID" value="MBP3983896.1"/>
    <property type="molecule type" value="Genomic_DNA"/>
</dbReference>
<organism evidence="3 4">
    <name type="scientific">Pseudoxanthomonas helianthi</name>
    <dbReference type="NCBI Taxonomy" id="1453541"/>
    <lineage>
        <taxon>Bacteria</taxon>
        <taxon>Pseudomonadati</taxon>
        <taxon>Pseudomonadota</taxon>
        <taxon>Gammaproteobacteria</taxon>
        <taxon>Lysobacterales</taxon>
        <taxon>Lysobacteraceae</taxon>
        <taxon>Pseudoxanthomonas</taxon>
    </lineage>
</organism>
<dbReference type="AlphaFoldDB" id="A0A941ASZ7"/>
<sequence>MKRRGIHRGIAAALTLACLSVAAGCHSATGPSDAADGAGSDNGRPSIQATLRWEEVKDGRNSAREEYASRMANCKAAGWPVKELGPDEIGKLGTGQVELWIDARGAYARETSWKLGVMDLQAATEDKGVCMARLEEVVAEGNDDYRDRGEADEAPGSAEQDEQAKVLGFQRIGVAQVGGQPCLRWRSEDQEVCEWSGGRAWGIDDGPAQTGCATQGPMDYLNPIPLQAKPAEGASGCIVQLQSMTVSKGLLPEVARALDATATGG</sequence>
<accession>A0A941ASZ7</accession>
<name>A0A941ASZ7_9GAMM</name>
<comment type="caution">
    <text evidence="3">The sequence shown here is derived from an EMBL/GenBank/DDBJ whole genome shotgun (WGS) entry which is preliminary data.</text>
</comment>
<feature type="region of interest" description="Disordered" evidence="1">
    <location>
        <begin position="141"/>
        <end position="162"/>
    </location>
</feature>
<evidence type="ECO:0000256" key="1">
    <source>
        <dbReference type="SAM" id="MobiDB-lite"/>
    </source>
</evidence>
<evidence type="ECO:0000313" key="4">
    <source>
        <dbReference type="Proteomes" id="UP000673447"/>
    </source>
</evidence>
<feature type="chain" id="PRO_5037943421" description="Lipoprotein" evidence="2">
    <location>
        <begin position="35"/>
        <end position="265"/>
    </location>
</feature>
<evidence type="ECO:0008006" key="5">
    <source>
        <dbReference type="Google" id="ProtNLM"/>
    </source>
</evidence>
<dbReference type="Proteomes" id="UP000673447">
    <property type="component" value="Unassembled WGS sequence"/>
</dbReference>
<evidence type="ECO:0000256" key="2">
    <source>
        <dbReference type="SAM" id="SignalP"/>
    </source>
</evidence>
<reference evidence="3" key="1">
    <citation type="journal article" date="2016" name="Int. J. Syst. Evol. Microbiol.">
        <title>Pseudoxanthomonas helianthi sp. nov., isolated from roots of Jerusalem artichoke (Helianthus tuberosus).</title>
        <authorList>
            <person name="Kittiwongwattana C."/>
            <person name="Thawai C."/>
        </authorList>
    </citation>
    <scope>NUCLEOTIDE SEQUENCE</scope>
    <source>
        <strain evidence="3">110414</strain>
    </source>
</reference>
<dbReference type="PROSITE" id="PS51257">
    <property type="entry name" value="PROKAR_LIPOPROTEIN"/>
    <property type="match status" value="1"/>
</dbReference>
<gene>
    <name evidence="3" type="ORF">J5837_05590</name>
</gene>
<keyword evidence="4" id="KW-1185">Reference proteome</keyword>
<evidence type="ECO:0000313" key="3">
    <source>
        <dbReference type="EMBL" id="MBP3983896.1"/>
    </source>
</evidence>
<proteinExistence type="predicted"/>
<protein>
    <recommendedName>
        <fullName evidence="5">Lipoprotein</fullName>
    </recommendedName>
</protein>
<feature type="signal peptide" evidence="2">
    <location>
        <begin position="1"/>
        <end position="34"/>
    </location>
</feature>
<dbReference type="RefSeq" id="WP_210535708.1">
    <property type="nucleotide sequence ID" value="NZ_JAGKTC010000001.1"/>
</dbReference>